<keyword evidence="3" id="KW-1185">Reference proteome</keyword>
<comment type="caution">
    <text evidence="2">The sequence shown here is derived from an EMBL/GenBank/DDBJ whole genome shotgun (WGS) entry which is preliminary data.</text>
</comment>
<name>A0ABY2SQQ0_9HYPH</name>
<dbReference type="InterPro" id="IPR036388">
    <property type="entry name" value="WH-like_DNA-bd_sf"/>
</dbReference>
<dbReference type="EMBL" id="SZPQ01000001">
    <property type="protein sequence ID" value="TKI08532.1"/>
    <property type="molecule type" value="Genomic_DNA"/>
</dbReference>
<sequence>MNIEKIFANIDNNYLFAYIENFLSHRFNIRLEVSEPWQPWRTVENQLSIIQISIYSIGAEKAARLLEHETQGVLLLYDRYSAFLVHNLDLPGNFTCLCYESSFDHVQQALTAWLWKNASVPNPPGAHPAIHLKNRLTRMETEIMAWLTRGYSITQIAQSYHIDHRTVSRHKRNALYKFGTINLHQFIMVDRFYQFFIMDKILAKPSQIDIFTPTCA</sequence>
<dbReference type="Proteomes" id="UP000305202">
    <property type="component" value="Unassembled WGS sequence"/>
</dbReference>
<dbReference type="SUPFAM" id="SSF46894">
    <property type="entry name" value="C-terminal effector domain of the bipartite response regulators"/>
    <property type="match status" value="1"/>
</dbReference>
<dbReference type="InterPro" id="IPR016032">
    <property type="entry name" value="Sig_transdc_resp-reg_C-effctor"/>
</dbReference>
<dbReference type="RefSeq" id="WP_136987823.1">
    <property type="nucleotide sequence ID" value="NZ_SZPQ01000001.1"/>
</dbReference>
<organism evidence="2 3">
    <name type="scientific">Martelella alba</name>
    <dbReference type="NCBI Taxonomy" id="2590451"/>
    <lineage>
        <taxon>Bacteria</taxon>
        <taxon>Pseudomonadati</taxon>
        <taxon>Pseudomonadota</taxon>
        <taxon>Alphaproteobacteria</taxon>
        <taxon>Hyphomicrobiales</taxon>
        <taxon>Aurantimonadaceae</taxon>
        <taxon>Martelella</taxon>
    </lineage>
</organism>
<reference evidence="2 3" key="1">
    <citation type="submission" date="2019-04" db="EMBL/GenBank/DDBJ databases">
        <authorList>
            <person name="Li M."/>
            <person name="Gao C."/>
        </authorList>
    </citation>
    <scope>NUCLEOTIDE SEQUENCE [LARGE SCALE GENOMIC DNA]</scope>
    <source>
        <strain evidence="2 3">BGMRC 2031</strain>
    </source>
</reference>
<feature type="domain" description="HTH luxR-type" evidence="1">
    <location>
        <begin position="129"/>
        <end position="194"/>
    </location>
</feature>
<accession>A0ABY2SQQ0</accession>
<dbReference type="SMART" id="SM00421">
    <property type="entry name" value="HTH_LUXR"/>
    <property type="match status" value="1"/>
</dbReference>
<gene>
    <name evidence="2" type="ORF">FCN80_00245</name>
</gene>
<evidence type="ECO:0000259" key="1">
    <source>
        <dbReference type="PROSITE" id="PS50043"/>
    </source>
</evidence>
<dbReference type="CDD" id="cd06170">
    <property type="entry name" value="LuxR_C_like"/>
    <property type="match status" value="1"/>
</dbReference>
<proteinExistence type="predicted"/>
<dbReference type="Pfam" id="PF00196">
    <property type="entry name" value="GerE"/>
    <property type="match status" value="1"/>
</dbReference>
<dbReference type="Gene3D" id="1.10.10.10">
    <property type="entry name" value="Winged helix-like DNA-binding domain superfamily/Winged helix DNA-binding domain"/>
    <property type="match status" value="1"/>
</dbReference>
<dbReference type="PRINTS" id="PR00038">
    <property type="entry name" value="HTHLUXR"/>
</dbReference>
<protein>
    <submittedName>
        <fullName evidence="2">Helix-turn-helix transcriptional regulator</fullName>
    </submittedName>
</protein>
<evidence type="ECO:0000313" key="3">
    <source>
        <dbReference type="Proteomes" id="UP000305202"/>
    </source>
</evidence>
<dbReference type="PROSITE" id="PS50043">
    <property type="entry name" value="HTH_LUXR_2"/>
    <property type="match status" value="1"/>
</dbReference>
<dbReference type="InterPro" id="IPR000792">
    <property type="entry name" value="Tscrpt_reg_LuxR_C"/>
</dbReference>
<evidence type="ECO:0000313" key="2">
    <source>
        <dbReference type="EMBL" id="TKI08532.1"/>
    </source>
</evidence>